<protein>
    <submittedName>
        <fullName evidence="1">Indole-diterpene biosynthesis protein PaxU</fullName>
    </submittedName>
</protein>
<sequence>MGPESKPDNPLAPFGKLGPSIYIQEPTESADDDKNAPRHAPTILLAFWMNAPARALAKYVIEYRRLAPRARIIFIRSSSHDFLVRFTKRAQHARVAPAVAALRASAAPVYLHMFSNGGVFSAVNVLEAYRAATGQPLRVSAMVFDSAPGVATLPAAVKAMAFVLPRARVLRVLGKVVLWVVFALGEMLRRMLRVPHAVHVARRAINDRGLVRGVSGGEEGKPRRCYVYSDADELVHWRDVERHAGDAEAKGWVVQREKFLGSPHVAHMRTDPERYWGIVRRYLMLPGVE</sequence>
<dbReference type="AlphaFoldDB" id="A0A5M3YUW8"/>
<dbReference type="PANTHER" id="PTHR12265">
    <property type="entry name" value="TRANSMEMBRANE PROTEIN 53"/>
    <property type="match status" value="1"/>
</dbReference>
<evidence type="ECO:0000313" key="2">
    <source>
        <dbReference type="Proteomes" id="UP000452235"/>
    </source>
</evidence>
<reference evidence="1 2" key="1">
    <citation type="submission" date="2020-01" db="EMBL/GenBank/DDBJ databases">
        <title>Aspergillus terreus IFO 6365 whole genome shotgun sequence.</title>
        <authorList>
            <person name="Kanamasa S."/>
            <person name="Takahashi H."/>
        </authorList>
    </citation>
    <scope>NUCLEOTIDE SEQUENCE [LARGE SCALE GENOMIC DNA]</scope>
    <source>
        <strain evidence="1 2">IFO 6365</strain>
    </source>
</reference>
<organism evidence="1 2">
    <name type="scientific">Aspergillus terreus</name>
    <dbReference type="NCBI Taxonomy" id="33178"/>
    <lineage>
        <taxon>Eukaryota</taxon>
        <taxon>Fungi</taxon>
        <taxon>Dikarya</taxon>
        <taxon>Ascomycota</taxon>
        <taxon>Pezizomycotina</taxon>
        <taxon>Eurotiomycetes</taxon>
        <taxon>Eurotiomycetidae</taxon>
        <taxon>Eurotiales</taxon>
        <taxon>Aspergillaceae</taxon>
        <taxon>Aspergillus</taxon>
        <taxon>Aspergillus subgen. Circumdati</taxon>
    </lineage>
</organism>
<dbReference type="InterPro" id="IPR008547">
    <property type="entry name" value="DUF829_TMEM53"/>
</dbReference>
<name>A0A5M3YUW8_ASPTE</name>
<dbReference type="SUPFAM" id="SSF53474">
    <property type="entry name" value="alpha/beta-Hydrolases"/>
    <property type="match status" value="1"/>
</dbReference>
<dbReference type="Pfam" id="PF05705">
    <property type="entry name" value="DUF829"/>
    <property type="match status" value="1"/>
</dbReference>
<dbReference type="OrthoDB" id="77878at2759"/>
<keyword evidence="2" id="KW-1185">Reference proteome</keyword>
<accession>A0A5M3YUW8</accession>
<comment type="caution">
    <text evidence="1">The sequence shown here is derived from an EMBL/GenBank/DDBJ whole genome shotgun (WGS) entry which is preliminary data.</text>
</comment>
<dbReference type="Proteomes" id="UP000452235">
    <property type="component" value="Unassembled WGS sequence"/>
</dbReference>
<dbReference type="InterPro" id="IPR029058">
    <property type="entry name" value="AB_hydrolase_fold"/>
</dbReference>
<dbReference type="EMBL" id="BLJY01000004">
    <property type="protein sequence ID" value="GFF15723.1"/>
    <property type="molecule type" value="Genomic_DNA"/>
</dbReference>
<proteinExistence type="predicted"/>
<dbReference type="VEuPathDB" id="FungiDB:ATEG_04846"/>
<evidence type="ECO:0000313" key="1">
    <source>
        <dbReference type="EMBL" id="GFF15723.1"/>
    </source>
</evidence>
<gene>
    <name evidence="1" type="ORF">ATEIFO6365_0004084200</name>
</gene>
<dbReference type="PANTHER" id="PTHR12265:SF36">
    <property type="entry name" value="P450, PUTATIVE (EUROFUNG)-RELATED"/>
    <property type="match status" value="1"/>
</dbReference>